<dbReference type="EMBL" id="OB795349">
    <property type="protein sequence ID" value="CAD7432095.1"/>
    <property type="molecule type" value="Genomic_DNA"/>
</dbReference>
<dbReference type="AlphaFoldDB" id="A0A7R9HTI1"/>
<evidence type="ECO:0000256" key="1">
    <source>
        <dbReference type="SAM" id="MobiDB-lite"/>
    </source>
</evidence>
<name>A0A7R9HTI1_9NEOP</name>
<protein>
    <submittedName>
        <fullName evidence="2">Uncharacterized protein</fullName>
    </submittedName>
</protein>
<accession>A0A7R9HTI1</accession>
<gene>
    <name evidence="2" type="ORF">TMSB3V08_LOCUS8812</name>
</gene>
<reference evidence="2" key="1">
    <citation type="submission" date="2020-11" db="EMBL/GenBank/DDBJ databases">
        <authorList>
            <person name="Tran Van P."/>
        </authorList>
    </citation>
    <scope>NUCLEOTIDE SEQUENCE</scope>
</reference>
<proteinExistence type="predicted"/>
<organism evidence="2">
    <name type="scientific">Timema monikensis</name>
    <dbReference type="NCBI Taxonomy" id="170555"/>
    <lineage>
        <taxon>Eukaryota</taxon>
        <taxon>Metazoa</taxon>
        <taxon>Ecdysozoa</taxon>
        <taxon>Arthropoda</taxon>
        <taxon>Hexapoda</taxon>
        <taxon>Insecta</taxon>
        <taxon>Pterygota</taxon>
        <taxon>Neoptera</taxon>
        <taxon>Polyneoptera</taxon>
        <taxon>Phasmatodea</taxon>
        <taxon>Timematodea</taxon>
        <taxon>Timematoidea</taxon>
        <taxon>Timematidae</taxon>
        <taxon>Timema</taxon>
    </lineage>
</organism>
<feature type="region of interest" description="Disordered" evidence="1">
    <location>
        <begin position="46"/>
        <end position="70"/>
    </location>
</feature>
<evidence type="ECO:0000313" key="2">
    <source>
        <dbReference type="EMBL" id="CAD7432095.1"/>
    </source>
</evidence>
<sequence length="373" mass="41730">MHPVARLLYSPTSYYPFELYALSTNYASELEIGKVELEEVNPHLRGGRVENHLGKTTPSSPDRDSNVDLPVLGGRAQHKRSQLVEMMKMLDEFHNTNATKKSSIPGVLQARKLSDELIAHNLNLKKNPRVLPGGKDKKGTSYSDLVKLLYILQHTPQFCNFFGQTFTSLMLCLKVGAQTIPLLQHNILLLERNNTPSCVKCPKLPLGPSLKWLEGPDPCQAYLAAHSRTERVTHIWQPAPVSLPPPSATSPQVPSVDSASIYTLFILLGTDTFFNRVGLSNSHYHQSFRVFAYCQLLLKTLLLLSEGLERCLLDLQKLLPPGLLFLHMVLKPVQHTLLFLNDGLVMRDQGLQFGIFCLESGVVDLHQPGLEIR</sequence>